<dbReference type="EMBL" id="JBHRWW010000016">
    <property type="protein sequence ID" value="MFC3690121.1"/>
    <property type="molecule type" value="Genomic_DNA"/>
</dbReference>
<feature type="transmembrane region" description="Helical" evidence="1">
    <location>
        <begin position="105"/>
        <end position="124"/>
    </location>
</feature>
<keyword evidence="1" id="KW-1133">Transmembrane helix</keyword>
<dbReference type="PANTHER" id="PTHR36974:SF1">
    <property type="entry name" value="DOXX FAMILY MEMBRANE PROTEIN"/>
    <property type="match status" value="1"/>
</dbReference>
<evidence type="ECO:0000313" key="2">
    <source>
        <dbReference type="EMBL" id="MFC3690121.1"/>
    </source>
</evidence>
<evidence type="ECO:0000313" key="3">
    <source>
        <dbReference type="Proteomes" id="UP001595685"/>
    </source>
</evidence>
<keyword evidence="1" id="KW-0472">Membrane</keyword>
<dbReference type="PANTHER" id="PTHR36974">
    <property type="entry name" value="MEMBRANE PROTEIN-RELATED"/>
    <property type="match status" value="1"/>
</dbReference>
<protein>
    <recommendedName>
        <fullName evidence="4">DoxX family membrane protein</fullName>
    </recommendedName>
</protein>
<organism evidence="2 3">
    <name type="scientific">Aquipuribacter hungaricus</name>
    <dbReference type="NCBI Taxonomy" id="545624"/>
    <lineage>
        <taxon>Bacteria</taxon>
        <taxon>Bacillati</taxon>
        <taxon>Actinomycetota</taxon>
        <taxon>Actinomycetes</taxon>
        <taxon>Micrococcales</taxon>
        <taxon>Intrasporangiaceae</taxon>
        <taxon>Aquipuribacter</taxon>
    </lineage>
</organism>
<accession>A0ABV7WNJ2</accession>
<comment type="caution">
    <text evidence="2">The sequence shown here is derived from an EMBL/GenBank/DDBJ whole genome shotgun (WGS) entry which is preliminary data.</text>
</comment>
<evidence type="ECO:0000256" key="1">
    <source>
        <dbReference type="SAM" id="Phobius"/>
    </source>
</evidence>
<dbReference type="RefSeq" id="WP_376984219.1">
    <property type="nucleotide sequence ID" value="NZ_JBBEOI010000164.1"/>
</dbReference>
<keyword evidence="3" id="KW-1185">Reference proteome</keyword>
<name>A0ABV7WNJ2_9MICO</name>
<keyword evidence="1" id="KW-0812">Transmembrane</keyword>
<reference evidence="3" key="1">
    <citation type="journal article" date="2019" name="Int. J. Syst. Evol. Microbiol.">
        <title>The Global Catalogue of Microorganisms (GCM) 10K type strain sequencing project: providing services to taxonomists for standard genome sequencing and annotation.</title>
        <authorList>
            <consortium name="The Broad Institute Genomics Platform"/>
            <consortium name="The Broad Institute Genome Sequencing Center for Infectious Disease"/>
            <person name="Wu L."/>
            <person name="Ma J."/>
        </authorList>
    </citation>
    <scope>NUCLEOTIDE SEQUENCE [LARGE SCALE GENOMIC DNA]</scope>
    <source>
        <strain evidence="3">NCAIM B.02333</strain>
    </source>
</reference>
<proteinExistence type="predicted"/>
<evidence type="ECO:0008006" key="4">
    <source>
        <dbReference type="Google" id="ProtNLM"/>
    </source>
</evidence>
<sequence length="129" mass="13796">MGRLLLGALLLVAGTAHLGPARQEFRAQVPGWLPLAPDLVVVASGVVELVLGAALVLAPGRVRPLVGWVVAAFFVAVLPGNVSQLLTRTDAFGLDSDTSRAVRLLFQPLLVAWALWSTGAWRAWRSRRP</sequence>
<feature type="transmembrane region" description="Helical" evidence="1">
    <location>
        <begin position="65"/>
        <end position="85"/>
    </location>
</feature>
<gene>
    <name evidence="2" type="ORF">ACFOLH_17375</name>
</gene>
<dbReference type="Proteomes" id="UP001595685">
    <property type="component" value="Unassembled WGS sequence"/>
</dbReference>
<feature type="transmembrane region" description="Helical" evidence="1">
    <location>
        <begin position="39"/>
        <end position="58"/>
    </location>
</feature>